<evidence type="ECO:0000259" key="11">
    <source>
        <dbReference type="PROSITE" id="PS50924"/>
    </source>
</evidence>
<evidence type="ECO:0000256" key="8">
    <source>
        <dbReference type="ARBA" id="ARBA00023012"/>
    </source>
</evidence>
<dbReference type="GO" id="GO:0004673">
    <property type="term" value="F:protein histidine kinase activity"/>
    <property type="evidence" value="ECO:0007669"/>
    <property type="project" value="UniProtKB-EC"/>
</dbReference>
<feature type="transmembrane region" description="Helical" evidence="9">
    <location>
        <begin position="233"/>
        <end position="256"/>
    </location>
</feature>
<feature type="transmembrane region" description="Helical" evidence="9">
    <location>
        <begin position="24"/>
        <end position="45"/>
    </location>
</feature>
<evidence type="ECO:0000256" key="3">
    <source>
        <dbReference type="ARBA" id="ARBA00022553"/>
    </source>
</evidence>
<dbReference type="PANTHER" id="PTHR43065:SF50">
    <property type="entry name" value="HISTIDINE KINASE"/>
    <property type="match status" value="1"/>
</dbReference>
<dbReference type="InterPro" id="IPR013767">
    <property type="entry name" value="PAS_fold"/>
</dbReference>
<dbReference type="SMART" id="SM00091">
    <property type="entry name" value="PAS"/>
    <property type="match status" value="1"/>
</dbReference>
<comment type="caution">
    <text evidence="12">The sequence shown here is derived from an EMBL/GenBank/DDBJ whole genome shotgun (WGS) entry which is preliminary data.</text>
</comment>
<dbReference type="InterPro" id="IPR035965">
    <property type="entry name" value="PAS-like_dom_sf"/>
</dbReference>
<keyword evidence="8" id="KW-0902">Two-component regulatory system</keyword>
<dbReference type="Pfam" id="PF00989">
    <property type="entry name" value="PAS"/>
    <property type="match status" value="1"/>
</dbReference>
<dbReference type="Pfam" id="PF02518">
    <property type="entry name" value="HATPase_c"/>
    <property type="match status" value="1"/>
</dbReference>
<evidence type="ECO:0000259" key="10">
    <source>
        <dbReference type="PROSITE" id="PS50109"/>
    </source>
</evidence>
<evidence type="ECO:0000256" key="1">
    <source>
        <dbReference type="ARBA" id="ARBA00000085"/>
    </source>
</evidence>
<dbReference type="InterPro" id="IPR003594">
    <property type="entry name" value="HATPase_dom"/>
</dbReference>
<dbReference type="NCBIfam" id="TIGR00229">
    <property type="entry name" value="sensory_box"/>
    <property type="match status" value="1"/>
</dbReference>
<dbReference type="EC" id="2.7.13.3" evidence="2"/>
<dbReference type="SUPFAM" id="SSF55785">
    <property type="entry name" value="PYP-like sensor domain (PAS domain)"/>
    <property type="match status" value="1"/>
</dbReference>
<dbReference type="PROSITE" id="PS50924">
    <property type="entry name" value="MHYT"/>
    <property type="match status" value="1"/>
</dbReference>
<keyword evidence="7" id="KW-0067">ATP-binding</keyword>
<sequence length="680" mass="75697">MFDFWRFQSINQGSYKLLSSEFDWLLVALSIVVAIFASYSTLVILDRIRASDNQKIINFWLFFGCFVLGSGVWAMHYTGMLAFKMPMTMSFSLLITALSILPIFIASYFTLRKISQSKFDFWNIQLSALSLALGIGTMHFIGMEAMKSEAVMVYNLPLFLASILVAHLLATITLYLTVLETRIDRYQFIVRILCSIVMGGTVTAMHYTAMISVSFYVPDNTKIALEHMSHGTLVIPVAIAGIISVLVVTTILCALIDKRLQAAELLVRESAIREKDIVEHLPDGLLVIDSKGKIVSSNTAAQNMFNLPCDAITKLMIEQLIPSITYSKLVDDVVLFDHVFSGQTILIEGRKKNGDTFPIEAHFSKMTLVIDYQIMFSCVMRDITERVNLEAQLNQANKLESIGQLAAGIAHEINTPTQYVTDNTSFLKGAFASCIDVIKFCQNISSKPTEDINKEDINKMKGLLSDSDIEFILEEVPSAITQSLEGLHRISTIVKAMKSFSHPSKGEMQLTSISEAIETTITVARNEWRYIAELVTQFDDDLPKIMCIRDELNQVFLNIIVNATHAIEENSTKSGQIDGKIKILATRQGENIIIKVVDNGAGMTAETQERIFDPFYTTKDVGKGTGQGLSLAYSVIVDRHKGKIEAHSILGEGTTFTISLPIDNDLNLEDVSLTLEKDFI</sequence>
<dbReference type="GO" id="GO:0000160">
    <property type="term" value="P:phosphorelay signal transduction system"/>
    <property type="evidence" value="ECO:0007669"/>
    <property type="project" value="UniProtKB-KW"/>
</dbReference>
<proteinExistence type="predicted"/>
<dbReference type="PRINTS" id="PR00344">
    <property type="entry name" value="BCTRLSENSOR"/>
</dbReference>
<dbReference type="InterPro" id="IPR005330">
    <property type="entry name" value="MHYT_dom"/>
</dbReference>
<evidence type="ECO:0000313" key="12">
    <source>
        <dbReference type="EMBL" id="KGJ89860.1"/>
    </source>
</evidence>
<feature type="domain" description="Histidine kinase" evidence="10">
    <location>
        <begin position="408"/>
        <end position="664"/>
    </location>
</feature>
<dbReference type="InterPro" id="IPR000014">
    <property type="entry name" value="PAS"/>
</dbReference>
<evidence type="ECO:0000256" key="9">
    <source>
        <dbReference type="PROSITE-ProRule" id="PRU00244"/>
    </source>
</evidence>
<keyword evidence="6" id="KW-0418">Kinase</keyword>
<dbReference type="SMART" id="SM00387">
    <property type="entry name" value="HATPase_c"/>
    <property type="match status" value="1"/>
</dbReference>
<keyword evidence="3" id="KW-0597">Phosphoprotein</keyword>
<evidence type="ECO:0000256" key="6">
    <source>
        <dbReference type="ARBA" id="ARBA00022777"/>
    </source>
</evidence>
<keyword evidence="4" id="KW-0808">Transferase</keyword>
<evidence type="ECO:0000256" key="2">
    <source>
        <dbReference type="ARBA" id="ARBA00012438"/>
    </source>
</evidence>
<dbReference type="GO" id="GO:0005524">
    <property type="term" value="F:ATP binding"/>
    <property type="evidence" value="ECO:0007669"/>
    <property type="project" value="UniProtKB-KW"/>
</dbReference>
<name>A0A099KHX0_COLPS</name>
<dbReference type="InterPro" id="IPR036890">
    <property type="entry name" value="HATPase_C_sf"/>
</dbReference>
<evidence type="ECO:0000256" key="4">
    <source>
        <dbReference type="ARBA" id="ARBA00022679"/>
    </source>
</evidence>
<keyword evidence="9" id="KW-0812">Transmembrane</keyword>
<dbReference type="GO" id="GO:0006355">
    <property type="term" value="P:regulation of DNA-templated transcription"/>
    <property type="evidence" value="ECO:0007669"/>
    <property type="project" value="InterPro"/>
</dbReference>
<dbReference type="SUPFAM" id="SSF55874">
    <property type="entry name" value="ATPase domain of HSP90 chaperone/DNA topoisomerase II/histidine kinase"/>
    <property type="match status" value="1"/>
</dbReference>
<dbReference type="AlphaFoldDB" id="A0A099KHX0"/>
<dbReference type="OrthoDB" id="2521613at2"/>
<dbReference type="RefSeq" id="WP_052093931.1">
    <property type="nucleotide sequence ID" value="NZ_JQEC01000051.1"/>
</dbReference>
<reference evidence="12 13" key="1">
    <citation type="submission" date="2014-08" db="EMBL/GenBank/DDBJ databases">
        <title>Genomic and Phenotypic Diversity of Colwellia psychrerythraea strains from Disparate Marine Basins.</title>
        <authorList>
            <person name="Techtmann S.M."/>
            <person name="Stelling S.C."/>
            <person name="Utturkar S.M."/>
            <person name="Alshibli N."/>
            <person name="Harris A."/>
            <person name="Brown S.D."/>
            <person name="Hazen T.C."/>
        </authorList>
    </citation>
    <scope>NUCLEOTIDE SEQUENCE [LARGE SCALE GENOMIC DNA]</scope>
    <source>
        <strain evidence="12 13">GAB14E</strain>
    </source>
</reference>
<feature type="transmembrane region" description="Helical" evidence="9">
    <location>
        <begin position="154"/>
        <end position="176"/>
    </location>
</feature>
<keyword evidence="9" id="KW-0472">Membrane</keyword>
<dbReference type="Gene3D" id="3.30.565.10">
    <property type="entry name" value="Histidine kinase-like ATPase, C-terminal domain"/>
    <property type="match status" value="1"/>
</dbReference>
<comment type="catalytic activity">
    <reaction evidence="1">
        <text>ATP + protein L-histidine = ADP + protein N-phospho-L-histidine.</text>
        <dbReference type="EC" id="2.7.13.3"/>
    </reaction>
</comment>
<evidence type="ECO:0000256" key="5">
    <source>
        <dbReference type="ARBA" id="ARBA00022741"/>
    </source>
</evidence>
<evidence type="ECO:0000256" key="7">
    <source>
        <dbReference type="ARBA" id="ARBA00022840"/>
    </source>
</evidence>
<feature type="transmembrane region" description="Helical" evidence="9">
    <location>
        <begin position="57"/>
        <end position="77"/>
    </location>
</feature>
<dbReference type="InterPro" id="IPR005467">
    <property type="entry name" value="His_kinase_dom"/>
</dbReference>
<dbReference type="Proteomes" id="UP000029868">
    <property type="component" value="Unassembled WGS sequence"/>
</dbReference>
<dbReference type="Gene3D" id="3.30.450.20">
    <property type="entry name" value="PAS domain"/>
    <property type="match status" value="1"/>
</dbReference>
<dbReference type="Gene3D" id="1.10.287.130">
    <property type="match status" value="1"/>
</dbReference>
<dbReference type="Pfam" id="PF03707">
    <property type="entry name" value="MHYT"/>
    <property type="match status" value="2"/>
</dbReference>
<feature type="transmembrane region" description="Helical" evidence="9">
    <location>
        <begin position="121"/>
        <end position="142"/>
    </location>
</feature>
<feature type="transmembrane region" description="Helical" evidence="9">
    <location>
        <begin position="89"/>
        <end position="109"/>
    </location>
</feature>
<feature type="domain" description="MHYT" evidence="11">
    <location>
        <begin position="22"/>
        <end position="216"/>
    </location>
</feature>
<keyword evidence="5" id="KW-0547">Nucleotide-binding</keyword>
<dbReference type="GO" id="GO:0016020">
    <property type="term" value="C:membrane"/>
    <property type="evidence" value="ECO:0007669"/>
    <property type="project" value="UniProtKB-UniRule"/>
</dbReference>
<dbReference type="InterPro" id="IPR004358">
    <property type="entry name" value="Sig_transdc_His_kin-like_C"/>
</dbReference>
<evidence type="ECO:0000313" key="13">
    <source>
        <dbReference type="Proteomes" id="UP000029868"/>
    </source>
</evidence>
<accession>A0A099KHX0</accession>
<dbReference type="EMBL" id="JQEC01000051">
    <property type="protein sequence ID" value="KGJ89860.1"/>
    <property type="molecule type" value="Genomic_DNA"/>
</dbReference>
<feature type="transmembrane region" description="Helical" evidence="9">
    <location>
        <begin position="188"/>
        <end position="213"/>
    </location>
</feature>
<keyword evidence="9" id="KW-1133">Transmembrane helix</keyword>
<dbReference type="PANTHER" id="PTHR43065">
    <property type="entry name" value="SENSOR HISTIDINE KINASE"/>
    <property type="match status" value="1"/>
</dbReference>
<gene>
    <name evidence="12" type="ORF">GAB14E_3738</name>
</gene>
<organism evidence="12 13">
    <name type="scientific">Colwellia psychrerythraea</name>
    <name type="common">Vibrio psychroerythus</name>
    <dbReference type="NCBI Taxonomy" id="28229"/>
    <lineage>
        <taxon>Bacteria</taxon>
        <taxon>Pseudomonadati</taxon>
        <taxon>Pseudomonadota</taxon>
        <taxon>Gammaproteobacteria</taxon>
        <taxon>Alteromonadales</taxon>
        <taxon>Colwelliaceae</taxon>
        <taxon>Colwellia</taxon>
    </lineage>
</organism>
<dbReference type="PROSITE" id="PS50109">
    <property type="entry name" value="HIS_KIN"/>
    <property type="match status" value="1"/>
</dbReference>
<dbReference type="CDD" id="cd00130">
    <property type="entry name" value="PAS"/>
    <property type="match status" value="1"/>
</dbReference>
<protein>
    <recommendedName>
        <fullName evidence="2">histidine kinase</fullName>
        <ecNumber evidence="2">2.7.13.3</ecNumber>
    </recommendedName>
</protein>
<dbReference type="PATRIC" id="fig|28229.3.peg.3661"/>